<comment type="subcellular location">
    <subcellularLocation>
        <location evidence="5">Cell membrane</location>
        <topology evidence="5">Multi-pass membrane protein</topology>
    </subcellularLocation>
    <subcellularLocation>
        <location evidence="1">Membrane</location>
        <topology evidence="1">Multi-pass membrane protein</topology>
    </subcellularLocation>
</comment>
<name>L0RGE9_9BACT</name>
<dbReference type="RefSeq" id="WP_015337904.1">
    <property type="nucleotide sequence ID" value="NC_020055.1"/>
</dbReference>
<dbReference type="HOGENOM" id="CLU_557502_0_0_7"/>
<feature type="transmembrane region" description="Helical" evidence="5">
    <location>
        <begin position="150"/>
        <end position="172"/>
    </location>
</feature>
<gene>
    <name evidence="7" type="ORF">DESAM_23040</name>
</gene>
<evidence type="ECO:0000313" key="8">
    <source>
        <dbReference type="Proteomes" id="UP000010808"/>
    </source>
</evidence>
<feature type="transmembrane region" description="Helical" evidence="5">
    <location>
        <begin position="51"/>
        <end position="80"/>
    </location>
</feature>
<evidence type="ECO:0000256" key="6">
    <source>
        <dbReference type="SAM" id="MobiDB-lite"/>
    </source>
</evidence>
<evidence type="ECO:0000256" key="2">
    <source>
        <dbReference type="ARBA" id="ARBA00022692"/>
    </source>
</evidence>
<dbReference type="InterPro" id="IPR051598">
    <property type="entry name" value="TSUP/Inactive_protease-like"/>
</dbReference>
<keyword evidence="3 5" id="KW-1133">Transmembrane helix</keyword>
<feature type="compositionally biased region" description="Low complexity" evidence="6">
    <location>
        <begin position="209"/>
        <end position="219"/>
    </location>
</feature>
<keyword evidence="8" id="KW-1185">Reference proteome</keyword>
<evidence type="ECO:0000256" key="1">
    <source>
        <dbReference type="ARBA" id="ARBA00004141"/>
    </source>
</evidence>
<evidence type="ECO:0000256" key="5">
    <source>
        <dbReference type="RuleBase" id="RU363041"/>
    </source>
</evidence>
<dbReference type="AlphaFoldDB" id="L0RGE9"/>
<dbReference type="PANTHER" id="PTHR43701:SF12">
    <property type="entry name" value="MEMBRANE TRANSPORTER PROTEIN YTNM-RELATED"/>
    <property type="match status" value="1"/>
</dbReference>
<dbReference type="eggNOG" id="COG0730">
    <property type="taxonomic scope" value="Bacteria"/>
</dbReference>
<dbReference type="EMBL" id="FO203522">
    <property type="protein sequence ID" value="CCO25307.1"/>
    <property type="molecule type" value="Genomic_DNA"/>
</dbReference>
<dbReference type="InterPro" id="IPR002781">
    <property type="entry name" value="TM_pro_TauE-like"/>
</dbReference>
<organism evidence="7 8">
    <name type="scientific">Maridesulfovibrio hydrothermalis AM13 = DSM 14728</name>
    <dbReference type="NCBI Taxonomy" id="1121451"/>
    <lineage>
        <taxon>Bacteria</taxon>
        <taxon>Pseudomonadati</taxon>
        <taxon>Thermodesulfobacteriota</taxon>
        <taxon>Desulfovibrionia</taxon>
        <taxon>Desulfovibrionales</taxon>
        <taxon>Desulfovibrionaceae</taxon>
        <taxon>Maridesulfovibrio</taxon>
    </lineage>
</organism>
<comment type="similarity">
    <text evidence="5">Belongs to the 4-toluene sulfonate uptake permease (TSUP) (TC 2.A.102) family.</text>
</comment>
<feature type="region of interest" description="Disordered" evidence="6">
    <location>
        <begin position="195"/>
        <end position="243"/>
    </location>
</feature>
<dbReference type="STRING" id="1121451.DESAM_23040"/>
<sequence>MKYPSARYLLILLFAALPLLIPELLSANSNIKLPDIIGNINNPYILPDGGGPGFFLSAAIGMVAGLLSSAIGAGGGLIVVPALMTAGISGIYAIGSEIFRLFIFSTIQSIRMGFNKRINYLMAIYLTIGTTIGGYGGYVLTKTVFFADPAGSDVFISSMIIFWLIIYSFIIIPEFREAAHEYALELLKKEKGEKEADAAIQMEQPTPPATETGTENKNTNGEKENTAEETEETKVEEALPKAQFEDELYPDEKPWEIAKTIRTMKLPPYIKFPGTIKSGEDDELEPADIRRAGRNQDLDTQEEEQKYDRIPIIPAVLLSVVGGFFMAMTGSGGVILSFTILTKGFGCVAALVAGTDLARLALASGTLTLGAFGLNGFINIYCITGLIFGTTTGLHLGSKSLKHIQPYRVKGLISLLVISVILNRILALPQQLNKSGASIPAGITDALGQSGMYILIIGAAIFSGWLIFAFISGVLESLKPAEKGAGK</sequence>
<feature type="transmembrane region" description="Helical" evidence="5">
    <location>
        <begin position="361"/>
        <end position="388"/>
    </location>
</feature>
<protein>
    <recommendedName>
        <fullName evidence="5">Probable membrane transporter protein</fullName>
    </recommendedName>
</protein>
<reference evidence="7 8" key="1">
    <citation type="submission" date="2012-10" db="EMBL/GenBank/DDBJ databases">
        <authorList>
            <person name="Genoscope - CEA"/>
        </authorList>
    </citation>
    <scope>NUCLEOTIDE SEQUENCE [LARGE SCALE GENOMIC DNA]</scope>
    <source>
        <strain evidence="8">AM13 / DSM 14728</strain>
    </source>
</reference>
<dbReference type="Proteomes" id="UP000010808">
    <property type="component" value="Chromosome"/>
</dbReference>
<feature type="transmembrane region" description="Helical" evidence="5">
    <location>
        <begin position="452"/>
        <end position="475"/>
    </location>
</feature>
<keyword evidence="5" id="KW-1003">Cell membrane</keyword>
<proteinExistence type="inferred from homology"/>
<dbReference type="OrthoDB" id="5449594at2"/>
<dbReference type="GO" id="GO:0005886">
    <property type="term" value="C:plasma membrane"/>
    <property type="evidence" value="ECO:0007669"/>
    <property type="project" value="UniProtKB-SubCell"/>
</dbReference>
<dbReference type="PANTHER" id="PTHR43701">
    <property type="entry name" value="MEMBRANE TRANSPORTER PROTEIN MJ0441-RELATED"/>
    <property type="match status" value="1"/>
</dbReference>
<dbReference type="Pfam" id="PF01925">
    <property type="entry name" value="TauE"/>
    <property type="match status" value="2"/>
</dbReference>
<evidence type="ECO:0000256" key="4">
    <source>
        <dbReference type="ARBA" id="ARBA00023136"/>
    </source>
</evidence>
<accession>L0RGE9</accession>
<feature type="transmembrane region" description="Helical" evidence="5">
    <location>
        <begin position="315"/>
        <end position="341"/>
    </location>
</feature>
<feature type="transmembrane region" description="Helical" evidence="5">
    <location>
        <begin position="118"/>
        <end position="138"/>
    </location>
</feature>
<feature type="compositionally biased region" description="Basic and acidic residues" evidence="6">
    <location>
        <begin position="220"/>
        <end position="239"/>
    </location>
</feature>
<keyword evidence="4 5" id="KW-0472">Membrane</keyword>
<feature type="transmembrane region" description="Helical" evidence="5">
    <location>
        <begin position="409"/>
        <end position="432"/>
    </location>
</feature>
<dbReference type="KEGG" id="dhy:DESAM_23040"/>
<keyword evidence="2 5" id="KW-0812">Transmembrane</keyword>
<dbReference type="PATRIC" id="fig|1121451.3.peg.3246"/>
<evidence type="ECO:0000256" key="3">
    <source>
        <dbReference type="ARBA" id="ARBA00022989"/>
    </source>
</evidence>
<evidence type="ECO:0000313" key="7">
    <source>
        <dbReference type="EMBL" id="CCO25307.1"/>
    </source>
</evidence>